<name>A0A2U1SU66_METSR</name>
<dbReference type="OrthoDB" id="8450524at2"/>
<evidence type="ECO:0000313" key="1">
    <source>
        <dbReference type="EMBL" id="PWB95151.1"/>
    </source>
</evidence>
<organism evidence="1 2">
    <name type="scientific">Methylosinus sporium</name>
    <dbReference type="NCBI Taxonomy" id="428"/>
    <lineage>
        <taxon>Bacteria</taxon>
        <taxon>Pseudomonadati</taxon>
        <taxon>Pseudomonadota</taxon>
        <taxon>Alphaproteobacteria</taxon>
        <taxon>Hyphomicrobiales</taxon>
        <taxon>Methylocystaceae</taxon>
        <taxon>Methylosinus</taxon>
    </lineage>
</organism>
<sequence length="126" mass="13386">MLVTDLIHSCSNDKVAQAATFCIGGVFAERVLAVAQENGVSAGRFVAVVVRDFALRAGETERAQLAREMAGCDQPILSGLRRVVEKALEGGAQFADDVKGFGMPFVRRDGGLSFDAAAELRRAASR</sequence>
<keyword evidence="2" id="KW-1185">Reference proteome</keyword>
<comment type="caution">
    <text evidence="1">The sequence shown here is derived from an EMBL/GenBank/DDBJ whole genome shotgun (WGS) entry which is preliminary data.</text>
</comment>
<reference evidence="1 2" key="1">
    <citation type="journal article" date="2018" name="Appl. Microbiol. Biotechnol.">
        <title>Co-cultivation of the strictly anaerobic methanogen Methanosarcina barkeri with aerobic methanotrophs in an oxygen-limited membrane bioreactor.</title>
        <authorList>
            <person name="In 't Zandt M.H."/>
            <person name="van den Bosch T.J.M."/>
            <person name="Rijkers R."/>
            <person name="van Kessel M.A.H.J."/>
            <person name="Jetten M.S.M."/>
            <person name="Welte C.U."/>
        </authorList>
    </citation>
    <scope>NUCLEOTIDE SEQUENCE [LARGE SCALE GENOMIC DNA]</scope>
    <source>
        <strain evidence="1 2">DSM 17706</strain>
    </source>
</reference>
<dbReference type="EMBL" id="PUIV01000004">
    <property type="protein sequence ID" value="PWB95151.1"/>
    <property type="molecule type" value="Genomic_DNA"/>
</dbReference>
<accession>A0A2U1SU66</accession>
<proteinExistence type="predicted"/>
<gene>
    <name evidence="1" type="ORF">C5689_04310</name>
</gene>
<protein>
    <submittedName>
        <fullName evidence="1">Uncharacterized protein</fullName>
    </submittedName>
</protein>
<dbReference type="Proteomes" id="UP000245137">
    <property type="component" value="Unassembled WGS sequence"/>
</dbReference>
<evidence type="ECO:0000313" key="2">
    <source>
        <dbReference type="Proteomes" id="UP000245137"/>
    </source>
</evidence>
<dbReference type="AlphaFoldDB" id="A0A2U1SU66"/>